<organism evidence="1 2">
    <name type="scientific">Porites lobata</name>
    <dbReference type="NCBI Taxonomy" id="104759"/>
    <lineage>
        <taxon>Eukaryota</taxon>
        <taxon>Metazoa</taxon>
        <taxon>Cnidaria</taxon>
        <taxon>Anthozoa</taxon>
        <taxon>Hexacorallia</taxon>
        <taxon>Scleractinia</taxon>
        <taxon>Fungiina</taxon>
        <taxon>Poritidae</taxon>
        <taxon>Porites</taxon>
    </lineage>
</organism>
<evidence type="ECO:0000313" key="1">
    <source>
        <dbReference type="EMBL" id="CAH3173081.1"/>
    </source>
</evidence>
<accession>A0ABN8R2T2</accession>
<comment type="caution">
    <text evidence="1">The sequence shown here is derived from an EMBL/GenBank/DDBJ whole genome shotgun (WGS) entry which is preliminary data.</text>
</comment>
<reference evidence="1 2" key="1">
    <citation type="submission" date="2022-05" db="EMBL/GenBank/DDBJ databases">
        <authorList>
            <consortium name="Genoscope - CEA"/>
            <person name="William W."/>
        </authorList>
    </citation>
    <scope>NUCLEOTIDE SEQUENCE [LARGE SCALE GENOMIC DNA]</scope>
</reference>
<dbReference type="Proteomes" id="UP001159405">
    <property type="component" value="Unassembled WGS sequence"/>
</dbReference>
<evidence type="ECO:0000313" key="2">
    <source>
        <dbReference type="Proteomes" id="UP001159405"/>
    </source>
</evidence>
<name>A0ABN8R2T2_9CNID</name>
<sequence length="108" mass="12979">MKTLYQLALQAVPNPGFMAETFLVPHHPAARDLQTLQYTQDRDRYREEHRVLIRNTINALKFRRWNTYCHKTEWVAVKYQKYGEDSRCPHCKRIRTTRLTLDENVCVN</sequence>
<dbReference type="EMBL" id="CALNXK010000178">
    <property type="protein sequence ID" value="CAH3173081.1"/>
    <property type="molecule type" value="Genomic_DNA"/>
</dbReference>
<keyword evidence="2" id="KW-1185">Reference proteome</keyword>
<proteinExistence type="predicted"/>
<protein>
    <submittedName>
        <fullName evidence="1">Uncharacterized protein</fullName>
    </submittedName>
</protein>
<gene>
    <name evidence="1" type="ORF">PLOB_00013362</name>
</gene>